<keyword evidence="3" id="KW-1133">Transmembrane helix</keyword>
<dbReference type="AlphaFoldDB" id="A0A7R9MPQ7"/>
<evidence type="ECO:0000256" key="3">
    <source>
        <dbReference type="ARBA" id="ARBA00022989"/>
    </source>
</evidence>
<sequence length="101" mass="10897">MLTIESALRLVDVNNDTILDAIVPFGTGLDASSYNYISCQIYFNQTKADTSGCGGGVMAIDGRTGEQLWIRYTPHELFASNCNNDINGDAIKDCILGGRMA</sequence>
<evidence type="ECO:0000256" key="4">
    <source>
        <dbReference type="ARBA" id="ARBA00023136"/>
    </source>
</evidence>
<dbReference type="InterPro" id="IPR045232">
    <property type="entry name" value="FAM234"/>
</dbReference>
<keyword evidence="4" id="KW-0472">Membrane</keyword>
<dbReference type="OrthoDB" id="567787at2759"/>
<organism evidence="5">
    <name type="scientific">Oppiella nova</name>
    <dbReference type="NCBI Taxonomy" id="334625"/>
    <lineage>
        <taxon>Eukaryota</taxon>
        <taxon>Metazoa</taxon>
        <taxon>Ecdysozoa</taxon>
        <taxon>Arthropoda</taxon>
        <taxon>Chelicerata</taxon>
        <taxon>Arachnida</taxon>
        <taxon>Acari</taxon>
        <taxon>Acariformes</taxon>
        <taxon>Sarcoptiformes</taxon>
        <taxon>Oribatida</taxon>
        <taxon>Brachypylina</taxon>
        <taxon>Oppioidea</taxon>
        <taxon>Oppiidae</taxon>
        <taxon>Oppiella</taxon>
    </lineage>
</organism>
<evidence type="ECO:0000313" key="5">
    <source>
        <dbReference type="EMBL" id="CAD7664144.1"/>
    </source>
</evidence>
<dbReference type="Proteomes" id="UP000728032">
    <property type="component" value="Unassembled WGS sequence"/>
</dbReference>
<protein>
    <submittedName>
        <fullName evidence="5">Uncharacterized protein</fullName>
    </submittedName>
</protein>
<comment type="subcellular location">
    <subcellularLocation>
        <location evidence="1">Membrane</location>
        <topology evidence="1">Single-pass membrane protein</topology>
    </subcellularLocation>
</comment>
<gene>
    <name evidence="5" type="ORF">ONB1V03_LOCUS20702</name>
</gene>
<feature type="non-terminal residue" evidence="5">
    <location>
        <position position="101"/>
    </location>
</feature>
<dbReference type="GO" id="GO:0016020">
    <property type="term" value="C:membrane"/>
    <property type="evidence" value="ECO:0007669"/>
    <property type="project" value="UniProtKB-SubCell"/>
</dbReference>
<proteinExistence type="predicted"/>
<dbReference type="EMBL" id="CAJPVJ010036458">
    <property type="protein sequence ID" value="CAG2181281.1"/>
    <property type="molecule type" value="Genomic_DNA"/>
</dbReference>
<dbReference type="EMBL" id="OC951283">
    <property type="protein sequence ID" value="CAD7664144.1"/>
    <property type="molecule type" value="Genomic_DNA"/>
</dbReference>
<dbReference type="PANTHER" id="PTHR21419:SF36">
    <property type="entry name" value="PROTEIN FAM234A-LIKE"/>
    <property type="match status" value="1"/>
</dbReference>
<keyword evidence="6" id="KW-1185">Reference proteome</keyword>
<evidence type="ECO:0000313" key="6">
    <source>
        <dbReference type="Proteomes" id="UP000728032"/>
    </source>
</evidence>
<keyword evidence="2" id="KW-0812">Transmembrane</keyword>
<evidence type="ECO:0000256" key="1">
    <source>
        <dbReference type="ARBA" id="ARBA00004167"/>
    </source>
</evidence>
<dbReference type="PANTHER" id="PTHR21419">
    <property type="match status" value="1"/>
</dbReference>
<reference evidence="5" key="1">
    <citation type="submission" date="2020-11" db="EMBL/GenBank/DDBJ databases">
        <authorList>
            <person name="Tran Van P."/>
        </authorList>
    </citation>
    <scope>NUCLEOTIDE SEQUENCE</scope>
</reference>
<evidence type="ECO:0000256" key="2">
    <source>
        <dbReference type="ARBA" id="ARBA00022692"/>
    </source>
</evidence>
<accession>A0A7R9MPQ7</accession>
<name>A0A7R9MPQ7_9ACAR</name>